<dbReference type="InterPro" id="IPR003653">
    <property type="entry name" value="Peptidase_C48_C"/>
</dbReference>
<dbReference type="Pfam" id="PF02902">
    <property type="entry name" value="Peptidase_C48"/>
    <property type="match status" value="1"/>
</dbReference>
<dbReference type="EMBL" id="JARKIF010000049">
    <property type="protein sequence ID" value="KAJ7607473.1"/>
    <property type="molecule type" value="Genomic_DNA"/>
</dbReference>
<evidence type="ECO:0000256" key="3">
    <source>
        <dbReference type="ARBA" id="ARBA00022801"/>
    </source>
</evidence>
<dbReference type="Gene3D" id="3.40.395.10">
    <property type="entry name" value="Adenoviral Proteinase, Chain A"/>
    <property type="match status" value="1"/>
</dbReference>
<reference evidence="6" key="1">
    <citation type="submission" date="2023-03" db="EMBL/GenBank/DDBJ databases">
        <title>Massive genome expansion in bonnet fungi (Mycena s.s.) driven by repeated elements and novel gene families across ecological guilds.</title>
        <authorList>
            <consortium name="Lawrence Berkeley National Laboratory"/>
            <person name="Harder C.B."/>
            <person name="Miyauchi S."/>
            <person name="Viragh M."/>
            <person name="Kuo A."/>
            <person name="Thoen E."/>
            <person name="Andreopoulos B."/>
            <person name="Lu D."/>
            <person name="Skrede I."/>
            <person name="Drula E."/>
            <person name="Henrissat B."/>
            <person name="Morin E."/>
            <person name="Kohler A."/>
            <person name="Barry K."/>
            <person name="LaButti K."/>
            <person name="Morin E."/>
            <person name="Salamov A."/>
            <person name="Lipzen A."/>
            <person name="Mereny Z."/>
            <person name="Hegedus B."/>
            <person name="Baldrian P."/>
            <person name="Stursova M."/>
            <person name="Weitz H."/>
            <person name="Taylor A."/>
            <person name="Grigoriev I.V."/>
            <person name="Nagy L.G."/>
            <person name="Martin F."/>
            <person name="Kauserud H."/>
        </authorList>
    </citation>
    <scope>NUCLEOTIDE SEQUENCE</scope>
    <source>
        <strain evidence="6">9284</strain>
    </source>
</reference>
<dbReference type="GO" id="GO:0006508">
    <property type="term" value="P:proteolysis"/>
    <property type="evidence" value="ECO:0007669"/>
    <property type="project" value="UniProtKB-KW"/>
</dbReference>
<dbReference type="SUPFAM" id="SSF54001">
    <property type="entry name" value="Cysteine proteinases"/>
    <property type="match status" value="1"/>
</dbReference>
<dbReference type="PANTHER" id="PTHR33096:SF1">
    <property type="entry name" value="CXC1-LIKE CYSTEINE CLUSTER ASSOCIATED WITH KDZ TRANSPOSASES DOMAIN-CONTAINING PROTEIN"/>
    <property type="match status" value="1"/>
</dbReference>
<dbReference type="PROSITE" id="PS50600">
    <property type="entry name" value="ULP_PROTEASE"/>
    <property type="match status" value="1"/>
</dbReference>
<keyword evidence="3" id="KW-0378">Hydrolase</keyword>
<dbReference type="PANTHER" id="PTHR33096">
    <property type="entry name" value="CXC2 DOMAIN-CONTAINING PROTEIN"/>
    <property type="match status" value="1"/>
</dbReference>
<protein>
    <recommendedName>
        <fullName evidence="5">Ubiquitin-like protease family profile domain-containing protein</fullName>
    </recommendedName>
</protein>
<accession>A0AAD7B2D4</accession>
<feature type="compositionally biased region" description="Pro residues" evidence="4">
    <location>
        <begin position="101"/>
        <end position="125"/>
    </location>
</feature>
<dbReference type="Pfam" id="PF18758">
    <property type="entry name" value="KDZ"/>
    <property type="match status" value="1"/>
</dbReference>
<dbReference type="Proteomes" id="UP001221142">
    <property type="component" value="Unassembled WGS sequence"/>
</dbReference>
<keyword evidence="2" id="KW-0645">Protease</keyword>
<evidence type="ECO:0000259" key="5">
    <source>
        <dbReference type="PROSITE" id="PS50600"/>
    </source>
</evidence>
<gene>
    <name evidence="6" type="ORF">FB45DRAFT_764106</name>
</gene>
<organism evidence="6 7">
    <name type="scientific">Roridomyces roridus</name>
    <dbReference type="NCBI Taxonomy" id="1738132"/>
    <lineage>
        <taxon>Eukaryota</taxon>
        <taxon>Fungi</taxon>
        <taxon>Dikarya</taxon>
        <taxon>Basidiomycota</taxon>
        <taxon>Agaricomycotina</taxon>
        <taxon>Agaricomycetes</taxon>
        <taxon>Agaricomycetidae</taxon>
        <taxon>Agaricales</taxon>
        <taxon>Marasmiineae</taxon>
        <taxon>Mycenaceae</taxon>
        <taxon>Roridomyces</taxon>
    </lineage>
</organism>
<dbReference type="GO" id="GO:0019783">
    <property type="term" value="F:ubiquitin-like protein peptidase activity"/>
    <property type="evidence" value="ECO:0007669"/>
    <property type="project" value="UniProtKB-ARBA"/>
</dbReference>
<comment type="caution">
    <text evidence="6">The sequence shown here is derived from an EMBL/GenBank/DDBJ whole genome shotgun (WGS) entry which is preliminary data.</text>
</comment>
<evidence type="ECO:0000313" key="7">
    <source>
        <dbReference type="Proteomes" id="UP001221142"/>
    </source>
</evidence>
<dbReference type="GO" id="GO:0008234">
    <property type="term" value="F:cysteine-type peptidase activity"/>
    <property type="evidence" value="ECO:0007669"/>
    <property type="project" value="InterPro"/>
</dbReference>
<comment type="similarity">
    <text evidence="1">Belongs to the peptidase C48 family.</text>
</comment>
<dbReference type="AlphaFoldDB" id="A0AAD7B2D4"/>
<evidence type="ECO:0000313" key="6">
    <source>
        <dbReference type="EMBL" id="KAJ7607473.1"/>
    </source>
</evidence>
<keyword evidence="7" id="KW-1185">Reference proteome</keyword>
<dbReference type="InterPro" id="IPR040521">
    <property type="entry name" value="KDZ"/>
</dbReference>
<feature type="non-terminal residue" evidence="6">
    <location>
        <position position="1"/>
    </location>
</feature>
<feature type="region of interest" description="Disordered" evidence="4">
    <location>
        <begin position="97"/>
        <end position="133"/>
    </location>
</feature>
<feature type="domain" description="Ubiquitin-like protease family profile" evidence="5">
    <location>
        <begin position="834"/>
        <end position="1012"/>
    </location>
</feature>
<sequence length="1043" mass="118234">FAFSPTRPSTAISIELLELYRALFERSCNAVTALASALHTLYYRRGFEIVSQARPGQLVVDPFRKGLSHAVQWYANLQDRIRRRVEGILASAENTLLATEPLPPQPPPPTPPTPPTPTPPPPTPTPSSLTVGRADRVLRQRCPLCFDLRLWGRPLSEGGDVQLGGDACFSYRHLKSAGDGPTGYKPELFIPREQVALVKDRIRIARTRAPASRNFEVSEETIQTCEQNWEAANEKKRKADPKRYDASGIFALLCRHSQVLYMCDVDTPGEQQQFILACLEEVARHLPPQATIVQAYDVGCVLDRSCNLYPILADGLRERVSFVINAMHAFGHEWICQLFYNPRFRRGMGLTDAEGPERLWSLIRKLIPLTRAQWNSRRIWMLDQHVMFVNEEGLDALGTWLDRQYKKNVLKKKSKAVGVLRDCGVSEDELRDQWEQQKAAQRSHQTHAPARLRKELDKVLALQTQIDILEKSISDTKQSINSAGMSPDSLSHLQRLEASHRELSTEADALYSTLNIHGTFPNLRSLPLEFVRTLLMMRDLKMNIRRRAIGSFYEWETLDRAVAGRREALGTKLHQSTRQAILKRQPALLRSINKFNSYCAELEELRPAGCTIPIPRPLSTQLNGLRSDPSLHEDVWIEVSQHTIPRWQEDEDVRDGIRNLHLLDRCKEEVARLNLERQNLRRWLDHENLVVSQALNTISDVFLLPELHKRQRRLGHLEASWQQELAQTTSAAAVAADFLTSTSAPTYASASATPAARFDVTEALEGDIPVALEELGHELSDVEDTLDVQDVFVNDGCEGEETTGVEDTSVSFSMTLSPSDIKHHVVRPGDLPNLWIEPDDINRISSRTQRLNGFGLNGVAASLDTIFANAWISPNTAANAATCAVFSTYDLPRIRYKCSDTELWRFVAPLKYWGKRLWLIPIHRQAEEHWVFAVVSVPDRRIFFFDSLSQRQGWRRDIRDIMVLITRLVALANRNAHQLHLTTEDPNEPWGYPHQTNGYDCGIWVLCMMAAILRGAHVTGLQESDIGHARQVIRDHICTLPFT</sequence>
<dbReference type="InterPro" id="IPR038765">
    <property type="entry name" value="Papain-like_cys_pep_sf"/>
</dbReference>
<name>A0AAD7B2D4_9AGAR</name>
<evidence type="ECO:0000256" key="1">
    <source>
        <dbReference type="ARBA" id="ARBA00005234"/>
    </source>
</evidence>
<evidence type="ECO:0000256" key="4">
    <source>
        <dbReference type="SAM" id="MobiDB-lite"/>
    </source>
</evidence>
<evidence type="ECO:0000256" key="2">
    <source>
        <dbReference type="ARBA" id="ARBA00022670"/>
    </source>
</evidence>
<proteinExistence type="inferred from homology"/>